<proteinExistence type="predicted"/>
<evidence type="ECO:0000313" key="1">
    <source>
        <dbReference type="EMBL" id="XDJ01012.1"/>
    </source>
</evidence>
<sequence length="32" mass="3644">MLSSMGDILNTWILQSQCDSVRGRAYRPITCQ</sequence>
<dbReference type="EMBL" id="PP926509">
    <property type="protein sequence ID" value="XDJ01012.1"/>
    <property type="molecule type" value="Genomic_DNA"/>
</dbReference>
<reference evidence="1" key="1">
    <citation type="submission" date="2024-06" db="EMBL/GenBank/DDBJ databases">
        <title>This phage originates from the Bacteriophage catalogue of the Bacteriophage Competence Centre, Department of Microbiology und Biotechnology, Max Rubner-Institut, Kiel, Germany.</title>
        <authorList>
            <person name="Sprotte S."/>
            <person name="Brinks E."/>
            <person name="Hille F."/>
        </authorList>
    </citation>
    <scope>NUCLEOTIDE SEQUENCE</scope>
</reference>
<accession>A0AB39C3A5</accession>
<name>A0AB39C3A5_9CAUD</name>
<protein>
    <submittedName>
        <fullName evidence="1">Uncharacterized protein</fullName>
    </submittedName>
</protein>
<organism evidence="1">
    <name type="scientific">Klebsiella phage PMBT63</name>
    <dbReference type="NCBI Taxonomy" id="3229739"/>
    <lineage>
        <taxon>Viruses</taxon>
        <taxon>Duplodnaviria</taxon>
        <taxon>Heunggongvirae</taxon>
        <taxon>Uroviricota</taxon>
        <taxon>Caudoviricetes</taxon>
    </lineage>
</organism>